<evidence type="ECO:0008006" key="5">
    <source>
        <dbReference type="Google" id="ProtNLM"/>
    </source>
</evidence>
<dbReference type="SUPFAM" id="SSF48179">
    <property type="entry name" value="6-phosphogluconate dehydrogenase C-terminal domain-like"/>
    <property type="match status" value="2"/>
</dbReference>
<proteinExistence type="predicted"/>
<evidence type="ECO:0000313" key="3">
    <source>
        <dbReference type="EMBL" id="CAH0047334.1"/>
    </source>
</evidence>
<dbReference type="SUPFAM" id="SSF51735">
    <property type="entry name" value="NAD(P)-binding Rossmann-fold domains"/>
    <property type="match status" value="1"/>
</dbReference>
<dbReference type="Proteomes" id="UP000775872">
    <property type="component" value="Unassembled WGS sequence"/>
</dbReference>
<keyword evidence="4" id="KW-1185">Reference proteome</keyword>
<feature type="domain" description="3-hydroxyisobutyrate dehydrogenase-like NAD-binding" evidence="2">
    <location>
        <begin position="167"/>
        <end position="257"/>
    </location>
</feature>
<dbReference type="GO" id="GO:0050661">
    <property type="term" value="F:NADP binding"/>
    <property type="evidence" value="ECO:0007669"/>
    <property type="project" value="InterPro"/>
</dbReference>
<dbReference type="AlphaFoldDB" id="A0A9P0EEK6"/>
<evidence type="ECO:0000259" key="2">
    <source>
        <dbReference type="Pfam" id="PF14833"/>
    </source>
</evidence>
<dbReference type="InterPro" id="IPR002204">
    <property type="entry name" value="3-OH-isobutyrate_DH-rel_CS"/>
</dbReference>
<dbReference type="OrthoDB" id="48988at2759"/>
<feature type="domain" description="3-hydroxyisobutyrate dehydrogenase-like NAD-binding" evidence="2">
    <location>
        <begin position="308"/>
        <end position="418"/>
    </location>
</feature>
<dbReference type="GO" id="GO:0016491">
    <property type="term" value="F:oxidoreductase activity"/>
    <property type="evidence" value="ECO:0007669"/>
    <property type="project" value="InterPro"/>
</dbReference>
<dbReference type="Pfam" id="PF03446">
    <property type="entry name" value="NAD_binding_2"/>
    <property type="match status" value="1"/>
</dbReference>
<accession>A0A9P0EEK6</accession>
<dbReference type="InterPro" id="IPR013328">
    <property type="entry name" value="6PGD_dom2"/>
</dbReference>
<dbReference type="Pfam" id="PF14833">
    <property type="entry name" value="NAD_binding_11"/>
    <property type="match status" value="2"/>
</dbReference>
<protein>
    <recommendedName>
        <fullName evidence="5">3-hydroxyisobutyrate dehydrogenase</fullName>
    </recommendedName>
</protein>
<dbReference type="PANTHER" id="PTHR43060">
    <property type="entry name" value="3-HYDROXYISOBUTYRATE DEHYDROGENASE-LIKE 1, MITOCHONDRIAL-RELATED"/>
    <property type="match status" value="1"/>
</dbReference>
<comment type="caution">
    <text evidence="3">The sequence shown here is derived from an EMBL/GenBank/DDBJ whole genome shotgun (WGS) entry which is preliminary data.</text>
</comment>
<dbReference type="InterPro" id="IPR008927">
    <property type="entry name" value="6-PGluconate_DH-like_C_sf"/>
</dbReference>
<organism evidence="3 4">
    <name type="scientific">Clonostachys solani</name>
    <dbReference type="NCBI Taxonomy" id="160281"/>
    <lineage>
        <taxon>Eukaryota</taxon>
        <taxon>Fungi</taxon>
        <taxon>Dikarya</taxon>
        <taxon>Ascomycota</taxon>
        <taxon>Pezizomycotina</taxon>
        <taxon>Sordariomycetes</taxon>
        <taxon>Hypocreomycetidae</taxon>
        <taxon>Hypocreales</taxon>
        <taxon>Bionectriaceae</taxon>
        <taxon>Clonostachys</taxon>
    </lineage>
</organism>
<dbReference type="PANTHER" id="PTHR43060:SF17">
    <property type="entry name" value="L-THREONATE DEHYDROGENASE"/>
    <property type="match status" value="1"/>
</dbReference>
<evidence type="ECO:0000313" key="4">
    <source>
        <dbReference type="Proteomes" id="UP000775872"/>
    </source>
</evidence>
<reference evidence="4" key="1">
    <citation type="submission" date="2019-06" db="EMBL/GenBank/DDBJ databases">
        <authorList>
            <person name="Broberg M."/>
        </authorList>
    </citation>
    <scope>NUCLEOTIDE SEQUENCE [LARGE SCALE GENOMIC DNA]</scope>
</reference>
<name>A0A9P0EEK6_9HYPO</name>
<gene>
    <name evidence="3" type="ORF">CSOL1703_00017224</name>
</gene>
<dbReference type="InterPro" id="IPR036291">
    <property type="entry name" value="NAD(P)-bd_dom_sf"/>
</dbReference>
<dbReference type="Gene3D" id="3.40.50.720">
    <property type="entry name" value="NAD(P)-binding Rossmann-like Domain"/>
    <property type="match status" value="1"/>
</dbReference>
<dbReference type="PROSITE" id="PS00895">
    <property type="entry name" value="3_HYDROXYISOBUT_DH"/>
    <property type="match status" value="1"/>
</dbReference>
<dbReference type="GO" id="GO:0051287">
    <property type="term" value="F:NAD binding"/>
    <property type="evidence" value="ECO:0007669"/>
    <property type="project" value="InterPro"/>
</dbReference>
<dbReference type="InterPro" id="IPR006115">
    <property type="entry name" value="6PGDH_NADP-bd"/>
</dbReference>
<feature type="domain" description="6-phosphogluconate dehydrogenase NADP-binding" evidence="1">
    <location>
        <begin position="6"/>
        <end position="158"/>
    </location>
</feature>
<dbReference type="EMBL" id="CABFOC020000029">
    <property type="protein sequence ID" value="CAH0047334.1"/>
    <property type="molecule type" value="Genomic_DNA"/>
</dbReference>
<dbReference type="InterPro" id="IPR029154">
    <property type="entry name" value="HIBADH-like_NADP-bd"/>
</dbReference>
<reference evidence="3 4" key="2">
    <citation type="submission" date="2021-10" db="EMBL/GenBank/DDBJ databases">
        <authorList>
            <person name="Piombo E."/>
        </authorList>
    </citation>
    <scope>NUCLEOTIDE SEQUENCE [LARGE SCALE GENOMIC DNA]</scope>
</reference>
<evidence type="ECO:0000259" key="1">
    <source>
        <dbReference type="Pfam" id="PF03446"/>
    </source>
</evidence>
<sequence>MSAKSTVGFIGLGAMGFGMATNLVARGHQVKGYDVFPASVERFEKAGGIGAKSLLDVVEGVKDCVCMVATAAQAQDVLINKGVGATIYLCSTVPSTYVTALQDDIAKLGREDVSLIDCPVSGGAARAAAGTLSIMAGASPQGLEKAGPLLLEMGAKETVFTMPTGVGAGSNMKLVHQVLACCNILAAGEIMGFAASLGLDGDELLKRVSSTDAGAWMIQNRIPRIMAEEFVPVVSAMAIILKDITPLSAFVEQQYVARSARGGGSTDDAELIKLYYPAAVKDAPSASQRSNDTAESDIHLVLGTLKSLLLLAVAEAVGLVHALGVDMNTFYKLASSASGGSRMLERYAHEMYAFLDGSREASTEYGTVNDLVGQLELALEEAKKAECPLFMTSNVMSTLLLVKGKGYGNAGLASVVSLWIKDA</sequence>
<dbReference type="Gene3D" id="1.10.1040.10">
    <property type="entry name" value="N-(1-d-carboxylethyl)-l-norvaline Dehydrogenase, domain 2"/>
    <property type="match status" value="2"/>
</dbReference>